<comment type="caution">
    <text evidence="5">The sequence shown here is derived from an EMBL/GenBank/DDBJ whole genome shotgun (WGS) entry which is preliminary data.</text>
</comment>
<evidence type="ECO:0000313" key="6">
    <source>
        <dbReference type="Proteomes" id="UP001069090"/>
    </source>
</evidence>
<keyword evidence="6" id="KW-1185">Reference proteome</keyword>
<evidence type="ECO:0000256" key="1">
    <source>
        <dbReference type="ARBA" id="ARBA00022516"/>
    </source>
</evidence>
<dbReference type="RefSeq" id="WP_258330807.1">
    <property type="nucleotide sequence ID" value="NZ_JAPTGG010000003.1"/>
</dbReference>
<dbReference type="PANTHER" id="PTHR38764">
    <property type="entry name" value="ACYL CARRIER PROTEIN PHOSPHODIESTERASE"/>
    <property type="match status" value="1"/>
</dbReference>
<gene>
    <name evidence="5" type="ORF">O0V09_05560</name>
</gene>
<keyword evidence="3" id="KW-0443">Lipid metabolism</keyword>
<accession>A0A9J6RKA3</accession>
<keyword evidence="1" id="KW-0444">Lipid biosynthesis</keyword>
<dbReference type="AlphaFoldDB" id="A0A9J6RKA3"/>
<keyword evidence="4" id="KW-0275">Fatty acid biosynthesis</keyword>
<dbReference type="EMBL" id="JAPTGG010000003">
    <property type="protein sequence ID" value="MCZ0864656.1"/>
    <property type="molecule type" value="Genomic_DNA"/>
</dbReference>
<dbReference type="PANTHER" id="PTHR38764:SF1">
    <property type="entry name" value="ACYL CARRIER PROTEIN PHOSPHODIESTERASE"/>
    <property type="match status" value="1"/>
</dbReference>
<dbReference type="Pfam" id="PF04336">
    <property type="entry name" value="ACP_PD"/>
    <property type="match status" value="1"/>
</dbReference>
<keyword evidence="2" id="KW-0378">Hydrolase</keyword>
<evidence type="ECO:0000256" key="3">
    <source>
        <dbReference type="ARBA" id="ARBA00023098"/>
    </source>
</evidence>
<dbReference type="GO" id="GO:0006633">
    <property type="term" value="P:fatty acid biosynthetic process"/>
    <property type="evidence" value="ECO:0007669"/>
    <property type="project" value="UniProtKB-KW"/>
</dbReference>
<evidence type="ECO:0000256" key="2">
    <source>
        <dbReference type="ARBA" id="ARBA00022801"/>
    </source>
</evidence>
<keyword evidence="4" id="KW-0276">Fatty acid metabolism</keyword>
<evidence type="ECO:0000256" key="4">
    <source>
        <dbReference type="ARBA" id="ARBA00023160"/>
    </source>
</evidence>
<dbReference type="InterPro" id="IPR007431">
    <property type="entry name" value="ACP_PD"/>
</dbReference>
<proteinExistence type="predicted"/>
<dbReference type="GO" id="GO:0008770">
    <property type="term" value="F:[acyl-carrier-protein] phosphodiesterase activity"/>
    <property type="evidence" value="ECO:0007669"/>
    <property type="project" value="InterPro"/>
</dbReference>
<sequence>MNYLAHFHLSHGKQGLMIGALLGDVVKGPLKGVYPSEWEQGIQLHRRIDAYTDSHPLVRACQARFPKKFRRFSGIMLDVAFDHFLSQHWQQFHPQALPQFNAEVYSLLDNTRWPATAQAHAQRIAKHDLLNHYQEWDFILEVIASIGRRLRVANPLAEADQILPQHYQYMAQAFTEFYPQLQQFASAEKLTMGEDLALNNKRVE</sequence>
<dbReference type="Proteomes" id="UP001069090">
    <property type="component" value="Unassembled WGS sequence"/>
</dbReference>
<evidence type="ECO:0000313" key="5">
    <source>
        <dbReference type="EMBL" id="MCZ0864656.1"/>
    </source>
</evidence>
<reference evidence="5 6" key="1">
    <citation type="submission" date="2022-12" db="EMBL/GenBank/DDBJ databases">
        <title>Dasania phycosphaerae sp. nov., isolated from particulate material of the south coast of Korea.</title>
        <authorList>
            <person name="Jiang Y."/>
        </authorList>
    </citation>
    <scope>NUCLEOTIDE SEQUENCE [LARGE SCALE GENOMIC DNA]</scope>
    <source>
        <strain evidence="5 6">GY-19</strain>
    </source>
</reference>
<protein>
    <submittedName>
        <fullName evidence="5">ACP phosphodiesterase</fullName>
    </submittedName>
</protein>
<name>A0A9J6RKA3_9GAMM</name>
<dbReference type="PIRSF" id="PIRSF011489">
    <property type="entry name" value="DUF479"/>
    <property type="match status" value="1"/>
</dbReference>
<organism evidence="5 6">
    <name type="scientific">Dasania phycosphaerae</name>
    <dbReference type="NCBI Taxonomy" id="2950436"/>
    <lineage>
        <taxon>Bacteria</taxon>
        <taxon>Pseudomonadati</taxon>
        <taxon>Pseudomonadota</taxon>
        <taxon>Gammaproteobacteria</taxon>
        <taxon>Cellvibrionales</taxon>
        <taxon>Spongiibacteraceae</taxon>
        <taxon>Dasania</taxon>
    </lineage>
</organism>